<evidence type="ECO:0000313" key="3">
    <source>
        <dbReference type="Proteomes" id="UP000558488"/>
    </source>
</evidence>
<comment type="caution">
    <text evidence="2">The sequence shown here is derived from an EMBL/GenBank/DDBJ whole genome shotgun (WGS) entry which is preliminary data.</text>
</comment>
<keyword evidence="3" id="KW-1185">Reference proteome</keyword>
<evidence type="ECO:0000256" key="1">
    <source>
        <dbReference type="SAM" id="MobiDB-lite"/>
    </source>
</evidence>
<protein>
    <submittedName>
        <fullName evidence="2">Uncharacterized protein</fullName>
    </submittedName>
</protein>
<feature type="region of interest" description="Disordered" evidence="1">
    <location>
        <begin position="61"/>
        <end position="133"/>
    </location>
</feature>
<reference evidence="2 3" key="1">
    <citation type="journal article" date="2020" name="Nature">
        <title>Six reference-quality genomes reveal evolution of bat adaptations.</title>
        <authorList>
            <person name="Jebb D."/>
            <person name="Huang Z."/>
            <person name="Pippel M."/>
            <person name="Hughes G.M."/>
            <person name="Lavrichenko K."/>
            <person name="Devanna P."/>
            <person name="Winkler S."/>
            <person name="Jermiin L.S."/>
            <person name="Skirmuntt E.C."/>
            <person name="Katzourakis A."/>
            <person name="Burkitt-Gray L."/>
            <person name="Ray D.A."/>
            <person name="Sullivan K.A.M."/>
            <person name="Roscito J.G."/>
            <person name="Kirilenko B.M."/>
            <person name="Davalos L.M."/>
            <person name="Corthals A.P."/>
            <person name="Power M.L."/>
            <person name="Jones G."/>
            <person name="Ransome R.D."/>
            <person name="Dechmann D.K.N."/>
            <person name="Locatelli A.G."/>
            <person name="Puechmaille S.J."/>
            <person name="Fedrigo O."/>
            <person name="Jarvis E.D."/>
            <person name="Hiller M."/>
            <person name="Vernes S.C."/>
            <person name="Myers E.W."/>
            <person name="Teeling E.C."/>
        </authorList>
    </citation>
    <scope>NUCLEOTIDE SEQUENCE [LARGE SCALE GENOMIC DNA]</scope>
    <source>
        <strain evidence="2">MPipKuh1</strain>
        <tissue evidence="2">Flight muscle</tissue>
    </source>
</reference>
<feature type="compositionally biased region" description="Basic and acidic residues" evidence="1">
    <location>
        <begin position="86"/>
        <end position="103"/>
    </location>
</feature>
<gene>
    <name evidence="2" type="ORF">mPipKuh1_010438</name>
</gene>
<evidence type="ECO:0000313" key="2">
    <source>
        <dbReference type="EMBL" id="KAF6353472.1"/>
    </source>
</evidence>
<organism evidence="2 3">
    <name type="scientific">Pipistrellus kuhlii</name>
    <name type="common">Kuhl's pipistrelle</name>
    <dbReference type="NCBI Taxonomy" id="59472"/>
    <lineage>
        <taxon>Eukaryota</taxon>
        <taxon>Metazoa</taxon>
        <taxon>Chordata</taxon>
        <taxon>Craniata</taxon>
        <taxon>Vertebrata</taxon>
        <taxon>Euteleostomi</taxon>
        <taxon>Mammalia</taxon>
        <taxon>Eutheria</taxon>
        <taxon>Laurasiatheria</taxon>
        <taxon>Chiroptera</taxon>
        <taxon>Yangochiroptera</taxon>
        <taxon>Vespertilionidae</taxon>
        <taxon>Pipistrellus</taxon>
    </lineage>
</organism>
<dbReference type="AlphaFoldDB" id="A0A7J7XUY9"/>
<dbReference type="Proteomes" id="UP000558488">
    <property type="component" value="Unassembled WGS sequence"/>
</dbReference>
<sequence length="146" mass="16232">MLQLFHIYVCNQYPNKRVICKLTITLRHKMAAPMWSKIAAPMWTQDGCYKMAATRCPTGKGSCGKLEVTRPPEESSWGEQASRGEQLGETRPAREGSWEEPRPAGEGSWGVPGLQGRAVEMGGRSAREVSWEPAVLDCKRDVQTPI</sequence>
<proteinExistence type="predicted"/>
<accession>A0A7J7XUY9</accession>
<dbReference type="EMBL" id="JACAGB010000007">
    <property type="protein sequence ID" value="KAF6353472.1"/>
    <property type="molecule type" value="Genomic_DNA"/>
</dbReference>
<name>A0A7J7XUY9_PIPKU</name>